<dbReference type="GO" id="GO:0046872">
    <property type="term" value="F:metal ion binding"/>
    <property type="evidence" value="ECO:0007669"/>
    <property type="project" value="UniProtKB-KW"/>
</dbReference>
<dbReference type="Proteomes" id="UP000254968">
    <property type="component" value="Unassembled WGS sequence"/>
</dbReference>
<dbReference type="Gene3D" id="3.20.20.140">
    <property type="entry name" value="Metal-dependent hydrolases"/>
    <property type="match status" value="1"/>
</dbReference>
<gene>
    <name evidence="7" type="primary">add_3</name>
    <name evidence="7" type="ORF">NCTC13315_01767</name>
</gene>
<dbReference type="InterPro" id="IPR006330">
    <property type="entry name" value="Ado/ade_deaminase"/>
</dbReference>
<evidence type="ECO:0000256" key="1">
    <source>
        <dbReference type="ARBA" id="ARBA00001947"/>
    </source>
</evidence>
<dbReference type="EMBL" id="UGNV01000001">
    <property type="protein sequence ID" value="STX29229.1"/>
    <property type="molecule type" value="Genomic_DNA"/>
</dbReference>
<dbReference type="GO" id="GO:0000034">
    <property type="term" value="F:adenine deaminase activity"/>
    <property type="evidence" value="ECO:0007669"/>
    <property type="project" value="UniProtKB-EC"/>
</dbReference>
<comment type="cofactor">
    <cofactor evidence="1">
        <name>Zn(2+)</name>
        <dbReference type="ChEBI" id="CHEBI:29105"/>
    </cofactor>
</comment>
<sequence length="388" mass="44414">MILLIRLLRNINMIAKKEVAKLFFILILLFPLTGHVNGHSARQCLANIPKAHLSIHLEGSLTTKLYWKFAERNHLKIPYASRQDLKNRIENLTTLSQFLSLYYANSEALQKKQDYYELMTALLRAQHKQGVVHLEIQFDPDSHLHRGVKLNDLLDGITAAVDDFNKHTRLSVLLIPAFLRDKPQELALSTLNKLIYYAKQHAKFKAKFVAIGLDSDEKDNPPSKFYKLFELARKNNLKIIPHGGHDELAQPYISEFLINCNLISRLDHGNMASSDKQVIKRLKQCKIPLALCPISEVKIGPINNLASHPAHFFMKQGLVISINADDPAYLNADLLDNYLELSKALRLNNRDIKKLIINSFRSSLLKKTMQDKWIKEVLKSRCALTEKI</sequence>
<dbReference type="SUPFAM" id="SSF51556">
    <property type="entry name" value="Metallo-dependent hydrolases"/>
    <property type="match status" value="1"/>
</dbReference>
<evidence type="ECO:0000259" key="6">
    <source>
        <dbReference type="Pfam" id="PF00962"/>
    </source>
</evidence>
<reference evidence="7 8" key="1">
    <citation type="submission" date="2018-06" db="EMBL/GenBank/DDBJ databases">
        <authorList>
            <consortium name="Pathogen Informatics"/>
            <person name="Doyle S."/>
        </authorList>
    </citation>
    <scope>NUCLEOTIDE SEQUENCE [LARGE SCALE GENOMIC DNA]</scope>
    <source>
        <strain evidence="7 8">NCTC13315</strain>
    </source>
</reference>
<dbReference type="InterPro" id="IPR032466">
    <property type="entry name" value="Metal_Hydrolase"/>
</dbReference>
<evidence type="ECO:0000313" key="8">
    <source>
        <dbReference type="Proteomes" id="UP000254968"/>
    </source>
</evidence>
<dbReference type="PROSITE" id="PS00485">
    <property type="entry name" value="A_DEAMINASE"/>
    <property type="match status" value="1"/>
</dbReference>
<evidence type="ECO:0000256" key="2">
    <source>
        <dbReference type="ARBA" id="ARBA00006676"/>
    </source>
</evidence>
<comment type="similarity">
    <text evidence="2">Belongs to the metallo-dependent hydrolases superfamily. Adenosine and AMP deaminases family.</text>
</comment>
<dbReference type="InterPro" id="IPR001365">
    <property type="entry name" value="A_deaminase_dom"/>
</dbReference>
<evidence type="ECO:0000256" key="5">
    <source>
        <dbReference type="ARBA" id="ARBA00022833"/>
    </source>
</evidence>
<dbReference type="GO" id="GO:0043103">
    <property type="term" value="P:hypoxanthine salvage"/>
    <property type="evidence" value="ECO:0007669"/>
    <property type="project" value="TreeGrafter"/>
</dbReference>
<dbReference type="GO" id="GO:0006146">
    <property type="term" value="P:adenine catabolic process"/>
    <property type="evidence" value="ECO:0007669"/>
    <property type="project" value="TreeGrafter"/>
</dbReference>
<protein>
    <submittedName>
        <fullName evidence="7">Adenosine deaminase</fullName>
        <ecNumber evidence="7">3.5.4.2</ecNumber>
        <ecNumber evidence="7">3.5.4.4</ecNumber>
    </submittedName>
</protein>
<feature type="domain" description="Adenosine deaminase" evidence="6">
    <location>
        <begin position="49"/>
        <end position="378"/>
    </location>
</feature>
<dbReference type="AlphaFoldDB" id="A0A378I224"/>
<dbReference type="PANTHER" id="PTHR43114">
    <property type="entry name" value="ADENINE DEAMINASE"/>
    <property type="match status" value="1"/>
</dbReference>
<keyword evidence="3" id="KW-0479">Metal-binding</keyword>
<evidence type="ECO:0000313" key="7">
    <source>
        <dbReference type="EMBL" id="STX29229.1"/>
    </source>
</evidence>
<organism evidence="7 8">
    <name type="scientific">Legionella beliardensis</name>
    <dbReference type="NCBI Taxonomy" id="91822"/>
    <lineage>
        <taxon>Bacteria</taxon>
        <taxon>Pseudomonadati</taxon>
        <taxon>Pseudomonadota</taxon>
        <taxon>Gammaproteobacteria</taxon>
        <taxon>Legionellales</taxon>
        <taxon>Legionellaceae</taxon>
        <taxon>Legionella</taxon>
    </lineage>
</organism>
<dbReference type="Pfam" id="PF00962">
    <property type="entry name" value="A_deaminase"/>
    <property type="match status" value="1"/>
</dbReference>
<dbReference type="EC" id="3.5.4.2" evidence="7"/>
<keyword evidence="4 7" id="KW-0378">Hydrolase</keyword>
<dbReference type="InterPro" id="IPR006650">
    <property type="entry name" value="A/AMP_deam_AS"/>
</dbReference>
<evidence type="ECO:0000256" key="3">
    <source>
        <dbReference type="ARBA" id="ARBA00022723"/>
    </source>
</evidence>
<dbReference type="GO" id="GO:0009168">
    <property type="term" value="P:purine ribonucleoside monophosphate biosynthetic process"/>
    <property type="evidence" value="ECO:0007669"/>
    <property type="project" value="InterPro"/>
</dbReference>
<keyword evidence="5" id="KW-0862">Zinc</keyword>
<evidence type="ECO:0000256" key="4">
    <source>
        <dbReference type="ARBA" id="ARBA00022801"/>
    </source>
</evidence>
<dbReference type="NCBIfam" id="TIGR01430">
    <property type="entry name" value="aden_deam"/>
    <property type="match status" value="1"/>
</dbReference>
<dbReference type="PANTHER" id="PTHR43114:SF6">
    <property type="entry name" value="ADENINE DEAMINASE"/>
    <property type="match status" value="1"/>
</dbReference>
<dbReference type="GO" id="GO:0005829">
    <property type="term" value="C:cytosol"/>
    <property type="evidence" value="ECO:0007669"/>
    <property type="project" value="TreeGrafter"/>
</dbReference>
<proteinExistence type="inferred from homology"/>
<keyword evidence="8" id="KW-1185">Reference proteome</keyword>
<accession>A0A378I224</accession>
<name>A0A378I224_9GAMM</name>
<dbReference type="EC" id="3.5.4.4" evidence="7"/>